<dbReference type="GO" id="GO:0016887">
    <property type="term" value="F:ATP hydrolysis activity"/>
    <property type="evidence" value="ECO:0007669"/>
    <property type="project" value="InterPro"/>
</dbReference>
<feature type="domain" description="ABC transporter" evidence="5">
    <location>
        <begin position="2"/>
        <end position="238"/>
    </location>
</feature>
<reference evidence="6 7" key="1">
    <citation type="journal article" date="2009" name="J. Bacteriol.">
        <title>Genome sequences of three Agrobacterium biovars help elucidate the evolution of multichromosome genomes in bacteria.</title>
        <authorList>
            <person name="Slater S.C."/>
            <person name="Goldman B.S."/>
            <person name="Goodner B."/>
            <person name="Setubal J.C."/>
            <person name="Farrand S.K."/>
            <person name="Nester E.W."/>
            <person name="Burr T.J."/>
            <person name="Banta L."/>
            <person name="Dickerman A.W."/>
            <person name="Paulsen I."/>
            <person name="Otten L."/>
            <person name="Suen G."/>
            <person name="Welch R."/>
            <person name="Almeida N.F."/>
            <person name="Arnold F."/>
            <person name="Burton O.T."/>
            <person name="Du Z."/>
            <person name="Ewing A."/>
            <person name="Godsy E."/>
            <person name="Heisel S."/>
            <person name="Houmiel K.L."/>
            <person name="Jhaveri J."/>
            <person name="Lu J."/>
            <person name="Miller N.M."/>
            <person name="Norton S."/>
            <person name="Chen Q."/>
            <person name="Phoolcharoen W."/>
            <person name="Ohlin V."/>
            <person name="Ondrusek D."/>
            <person name="Pride N."/>
            <person name="Stricklin S.L."/>
            <person name="Sun J."/>
            <person name="Wheeler C."/>
            <person name="Wilson L."/>
            <person name="Zhu H."/>
            <person name="Wood D.W."/>
        </authorList>
    </citation>
    <scope>NUCLEOTIDE SEQUENCE [LARGE SCALE GENOMIC DNA]</scope>
    <source>
        <strain evidence="7">K84 / ATCC BAA-868</strain>
        <plasmid evidence="6 7">pAtK84c</plasmid>
    </source>
</reference>
<dbReference type="Gene3D" id="3.40.50.300">
    <property type="entry name" value="P-loop containing nucleotide triphosphate hydrolases"/>
    <property type="match status" value="1"/>
</dbReference>
<evidence type="ECO:0000259" key="5">
    <source>
        <dbReference type="PROSITE" id="PS50893"/>
    </source>
</evidence>
<proteinExistence type="inferred from homology"/>
<organism evidence="6 7">
    <name type="scientific">Rhizobium rhizogenes (strain K84 / ATCC BAA-868)</name>
    <name type="common">Agrobacterium radiobacter</name>
    <dbReference type="NCBI Taxonomy" id="311403"/>
    <lineage>
        <taxon>Bacteria</taxon>
        <taxon>Pseudomonadati</taxon>
        <taxon>Pseudomonadota</taxon>
        <taxon>Alphaproteobacteria</taxon>
        <taxon>Hyphomicrobiales</taxon>
        <taxon>Rhizobiaceae</taxon>
        <taxon>Rhizobium/Agrobacterium group</taxon>
        <taxon>Rhizobium</taxon>
    </lineage>
</organism>
<sequence>MLTIQSLKKSFDGRTVLDGVDVSIEDGKIFTVLGDSGCGKTTLLRILAGLETADGGRIEFNGATWVDTAARHLLPPQNRGIGLVFQSYAIWPHMTVGQNVAYPLRRAGLKRQDIAERVSQTLAIVGLAGFEQRSATRLSGGQQQRVAMARALAPEPKLLLLDEPFSNLDVSLRSQLRRELKDIQQRLGLTIVLVTHDQLDAFTLSDQVAVMRAGRVEQIGTAQEIYERPASDYIRSFVGRSSSLSAKVIQENGSELKVRLKGGKLTSVRDEEANAISVGTSISLWARPEDIVLCLASPEAQADDLAGRVREVTFIGDRFETVVDLYGGEPLLAYQSRSAVLGPGTEVIVRFLSSPTIIRS</sequence>
<dbReference type="InterPro" id="IPR013611">
    <property type="entry name" value="Transp-assoc_OB_typ2"/>
</dbReference>
<evidence type="ECO:0000256" key="3">
    <source>
        <dbReference type="ARBA" id="ARBA00022741"/>
    </source>
</evidence>
<dbReference type="EMBL" id="CP000631">
    <property type="protein sequence ID" value="ACM31178.1"/>
    <property type="molecule type" value="Genomic_DNA"/>
</dbReference>
<evidence type="ECO:0000256" key="2">
    <source>
        <dbReference type="ARBA" id="ARBA00022448"/>
    </source>
</evidence>
<dbReference type="Pfam" id="PF08402">
    <property type="entry name" value="TOBE_2"/>
    <property type="match status" value="1"/>
</dbReference>
<keyword evidence="3" id="KW-0547">Nucleotide-binding</keyword>
<geneLocation type="plasmid" evidence="6 7">
    <name>pAtK84c</name>
</geneLocation>
<dbReference type="PANTHER" id="PTHR42781">
    <property type="entry name" value="SPERMIDINE/PUTRESCINE IMPORT ATP-BINDING PROTEIN POTA"/>
    <property type="match status" value="1"/>
</dbReference>
<gene>
    <name evidence="6" type="ordered locus">Arad_12123</name>
</gene>
<evidence type="ECO:0000256" key="4">
    <source>
        <dbReference type="ARBA" id="ARBA00022840"/>
    </source>
</evidence>
<dbReference type="FunFam" id="3.40.50.300:FF:000425">
    <property type="entry name" value="Probable ABC transporter, ATP-binding subunit"/>
    <property type="match status" value="1"/>
</dbReference>
<dbReference type="Proteomes" id="UP000001600">
    <property type="component" value="Plasmid pAtK84c"/>
</dbReference>
<evidence type="ECO:0000313" key="6">
    <source>
        <dbReference type="EMBL" id="ACM31178.1"/>
    </source>
</evidence>
<dbReference type="SMART" id="SM00382">
    <property type="entry name" value="AAA"/>
    <property type="match status" value="1"/>
</dbReference>
<comment type="similarity">
    <text evidence="1">Belongs to the ABC transporter superfamily.</text>
</comment>
<dbReference type="RefSeq" id="WP_012653174.1">
    <property type="nucleotide sequence ID" value="NC_011987.1"/>
</dbReference>
<dbReference type="InterPro" id="IPR050093">
    <property type="entry name" value="ABC_SmlMolc_Importer"/>
</dbReference>
<dbReference type="InterPro" id="IPR008995">
    <property type="entry name" value="Mo/tungstate-bd_C_term_dom"/>
</dbReference>
<dbReference type="InterPro" id="IPR017871">
    <property type="entry name" value="ABC_transporter-like_CS"/>
</dbReference>
<dbReference type="SUPFAM" id="SSF52540">
    <property type="entry name" value="P-loop containing nucleoside triphosphate hydrolases"/>
    <property type="match status" value="1"/>
</dbReference>
<dbReference type="PROSITE" id="PS00211">
    <property type="entry name" value="ABC_TRANSPORTER_1"/>
    <property type="match status" value="1"/>
</dbReference>
<keyword evidence="2" id="KW-0813">Transport</keyword>
<dbReference type="InterPro" id="IPR027417">
    <property type="entry name" value="P-loop_NTPase"/>
</dbReference>
<dbReference type="PROSITE" id="PS50893">
    <property type="entry name" value="ABC_TRANSPORTER_2"/>
    <property type="match status" value="1"/>
</dbReference>
<dbReference type="HOGENOM" id="CLU_000604_1_1_5"/>
<dbReference type="GO" id="GO:0043190">
    <property type="term" value="C:ATP-binding cassette (ABC) transporter complex"/>
    <property type="evidence" value="ECO:0007669"/>
    <property type="project" value="InterPro"/>
</dbReference>
<dbReference type="SUPFAM" id="SSF50331">
    <property type="entry name" value="MOP-like"/>
    <property type="match status" value="1"/>
</dbReference>
<dbReference type="GO" id="GO:0015697">
    <property type="term" value="P:quaternary ammonium group transport"/>
    <property type="evidence" value="ECO:0007669"/>
    <property type="project" value="UniProtKB-ARBA"/>
</dbReference>
<dbReference type="GO" id="GO:0005524">
    <property type="term" value="F:ATP binding"/>
    <property type="evidence" value="ECO:0007669"/>
    <property type="project" value="UniProtKB-KW"/>
</dbReference>
<dbReference type="Pfam" id="PF00005">
    <property type="entry name" value="ABC_tran"/>
    <property type="match status" value="1"/>
</dbReference>
<dbReference type="AlphaFoldDB" id="B9JPV9"/>
<evidence type="ECO:0000313" key="7">
    <source>
        <dbReference type="Proteomes" id="UP000001600"/>
    </source>
</evidence>
<accession>B9JPV9</accession>
<dbReference type="InterPro" id="IPR003439">
    <property type="entry name" value="ABC_transporter-like_ATP-bd"/>
</dbReference>
<dbReference type="KEGG" id="ara:Arad_12123"/>
<protein>
    <submittedName>
        <fullName evidence="6">ABC transporter ATP-binding protein</fullName>
    </submittedName>
</protein>
<keyword evidence="6" id="KW-0614">Plasmid</keyword>
<dbReference type="GO" id="GO:0022857">
    <property type="term" value="F:transmembrane transporter activity"/>
    <property type="evidence" value="ECO:0007669"/>
    <property type="project" value="InterPro"/>
</dbReference>
<dbReference type="PANTHER" id="PTHR42781:SF4">
    <property type="entry name" value="SPERMIDINE_PUTRESCINE IMPORT ATP-BINDING PROTEIN POTA"/>
    <property type="match status" value="1"/>
</dbReference>
<name>B9JPV9_RHIR8</name>
<dbReference type="InterPro" id="IPR003593">
    <property type="entry name" value="AAA+_ATPase"/>
</dbReference>
<keyword evidence="4 6" id="KW-0067">ATP-binding</keyword>
<evidence type="ECO:0000256" key="1">
    <source>
        <dbReference type="ARBA" id="ARBA00005417"/>
    </source>
</evidence>